<organism evidence="2 3">
    <name type="scientific">Desulfofustis limnaeus</name>
    <dbReference type="NCBI Taxonomy" id="2740163"/>
    <lineage>
        <taxon>Bacteria</taxon>
        <taxon>Pseudomonadati</taxon>
        <taxon>Thermodesulfobacteriota</taxon>
        <taxon>Desulfobulbia</taxon>
        <taxon>Desulfobulbales</taxon>
        <taxon>Desulfocapsaceae</taxon>
        <taxon>Desulfofustis</taxon>
    </lineage>
</organism>
<dbReference type="Gene3D" id="3.30.450.40">
    <property type="match status" value="1"/>
</dbReference>
<dbReference type="InterPro" id="IPR029016">
    <property type="entry name" value="GAF-like_dom_sf"/>
</dbReference>
<dbReference type="InterPro" id="IPR003018">
    <property type="entry name" value="GAF"/>
</dbReference>
<feature type="domain" description="GAF" evidence="1">
    <location>
        <begin position="2"/>
        <end position="54"/>
    </location>
</feature>
<dbReference type="SUPFAM" id="SSF55781">
    <property type="entry name" value="GAF domain-like"/>
    <property type="match status" value="1"/>
</dbReference>
<dbReference type="EMBL" id="AP025516">
    <property type="protein sequence ID" value="BDD88350.1"/>
    <property type="molecule type" value="Genomic_DNA"/>
</dbReference>
<evidence type="ECO:0000259" key="1">
    <source>
        <dbReference type="Pfam" id="PF13185"/>
    </source>
</evidence>
<keyword evidence="3" id="KW-1185">Reference proteome</keyword>
<dbReference type="Pfam" id="PF13185">
    <property type="entry name" value="GAF_2"/>
    <property type="match status" value="1"/>
</dbReference>
<gene>
    <name evidence="2" type="ORF">DPPLL_27150</name>
</gene>
<accession>A0ABN6M8S3</accession>
<reference evidence="2 3" key="1">
    <citation type="submission" date="2022-01" db="EMBL/GenBank/DDBJ databases">
        <title>Desulfofustis limnae sp. nov., a novel mesophilic sulfate-reducing bacterium isolated from marsh soil.</title>
        <authorList>
            <person name="Watanabe M."/>
            <person name="Takahashi A."/>
            <person name="Kojima H."/>
            <person name="Fukui M."/>
        </authorList>
    </citation>
    <scope>NUCLEOTIDE SEQUENCE [LARGE SCALE GENOMIC DNA]</scope>
    <source>
        <strain evidence="2 3">PPLL</strain>
    </source>
</reference>
<sequence>MPKGHVILRNVLFAPLNLQGEAVGIIGLANKPTDFTQDDADTATIFGELAAIALMNSRHIDQLKVQKANLEKTLAQVRTLEKLLPICSHCKSIRDDDGAWVRVDTYIARQTNTTFSHGMCPACVKKLYPEYYDQVYPQVSE</sequence>
<name>A0ABN6M8S3_9BACT</name>
<dbReference type="Proteomes" id="UP000830055">
    <property type="component" value="Chromosome"/>
</dbReference>
<protein>
    <recommendedName>
        <fullName evidence="1">GAF domain-containing protein</fullName>
    </recommendedName>
</protein>
<proteinExistence type="predicted"/>
<dbReference type="RefSeq" id="WP_284151724.1">
    <property type="nucleotide sequence ID" value="NZ_AP025516.1"/>
</dbReference>
<evidence type="ECO:0000313" key="3">
    <source>
        <dbReference type="Proteomes" id="UP000830055"/>
    </source>
</evidence>
<evidence type="ECO:0000313" key="2">
    <source>
        <dbReference type="EMBL" id="BDD88350.1"/>
    </source>
</evidence>